<evidence type="ECO:0000313" key="4">
    <source>
        <dbReference type="Proteomes" id="UP000199589"/>
    </source>
</evidence>
<name>A0A1I3ZUK0_9LACT</name>
<dbReference type="EMBL" id="FOSJ01000038">
    <property type="protein sequence ID" value="SFK47209.1"/>
    <property type="molecule type" value="Genomic_DNA"/>
</dbReference>
<dbReference type="NCBIfam" id="NF033542">
    <property type="entry name" value="transpos_IS110"/>
    <property type="match status" value="1"/>
</dbReference>
<dbReference type="AlphaFoldDB" id="A0A1I3ZUK0"/>
<evidence type="ECO:0000259" key="1">
    <source>
        <dbReference type="Pfam" id="PF01548"/>
    </source>
</evidence>
<reference evidence="4" key="1">
    <citation type="submission" date="2016-10" db="EMBL/GenBank/DDBJ databases">
        <authorList>
            <person name="Varghese N."/>
            <person name="Submissions S."/>
        </authorList>
    </citation>
    <scope>NUCLEOTIDE SEQUENCE [LARGE SCALE GENOMIC DNA]</scope>
    <source>
        <strain evidence="4">DSM 16108</strain>
    </source>
</reference>
<dbReference type="RefSeq" id="WP_091898175.1">
    <property type="nucleotide sequence ID" value="NZ_FOSJ01000038.1"/>
</dbReference>
<proteinExistence type="predicted"/>
<organism evidence="3 4">
    <name type="scientific">Marinilactibacillus piezotolerans</name>
    <dbReference type="NCBI Taxonomy" id="258723"/>
    <lineage>
        <taxon>Bacteria</taxon>
        <taxon>Bacillati</taxon>
        <taxon>Bacillota</taxon>
        <taxon>Bacilli</taxon>
        <taxon>Lactobacillales</taxon>
        <taxon>Carnobacteriaceae</taxon>
        <taxon>Marinilactibacillus</taxon>
    </lineage>
</organism>
<sequence>MKLFIGLDVSSTNLDACFLTSESTILLETSVSNDLTGACEIRELTLDYIKQFAFSRVVIGMEATGQYSSLPALFFHEDEALRSHGVETTVENPRNIHRFMKVFTEDKNDRLDAFHIADYLRLERFNTSPIKEEQYIALQSLTRTRFNLIQDMTRTKQHFLNILYMKCNVLQRELKSDNGSTSVFSATIIELFTTDYTLDEIGYMPLEQLIGILQEKGRGRFREPKNLAERLQKAVRSSYRLSKTVQDSIDSVLASQVRIIRTYQEEIKALDKAVVDILEVIPESKSLLSIPGIGPVYTAGILAEVGQIGRFASQAKLAKYAGLYWPKNQSGHFEKESTPLSKQGNRYLRYYLIEATNSVKRRLPEYSEYYEKKFQEVPKYQHKRALALTARKFVRLVDKLLRDHQLYTPPRRSIEHS</sequence>
<dbReference type="PANTHER" id="PTHR33055">
    <property type="entry name" value="TRANSPOSASE FOR INSERTION SEQUENCE ELEMENT IS1111A"/>
    <property type="match status" value="1"/>
</dbReference>
<feature type="domain" description="Transposase IS116/IS110/IS902 C-terminal" evidence="2">
    <location>
        <begin position="286"/>
        <end position="371"/>
    </location>
</feature>
<dbReference type="Proteomes" id="UP000199589">
    <property type="component" value="Unassembled WGS sequence"/>
</dbReference>
<dbReference type="InterPro" id="IPR047650">
    <property type="entry name" value="Transpos_IS110"/>
</dbReference>
<protein>
    <submittedName>
        <fullName evidence="3">Transposase IS116/IS110/IS902 family protein</fullName>
    </submittedName>
</protein>
<dbReference type="GO" id="GO:0004803">
    <property type="term" value="F:transposase activity"/>
    <property type="evidence" value="ECO:0007669"/>
    <property type="project" value="InterPro"/>
</dbReference>
<dbReference type="OrthoDB" id="9790935at2"/>
<keyword evidence="4" id="KW-1185">Reference proteome</keyword>
<dbReference type="InterPro" id="IPR002525">
    <property type="entry name" value="Transp_IS110-like_N"/>
</dbReference>
<dbReference type="GO" id="GO:0006313">
    <property type="term" value="P:DNA transposition"/>
    <property type="evidence" value="ECO:0007669"/>
    <property type="project" value="InterPro"/>
</dbReference>
<dbReference type="Pfam" id="PF02371">
    <property type="entry name" value="Transposase_20"/>
    <property type="match status" value="1"/>
</dbReference>
<gene>
    <name evidence="3" type="ORF">SAMN04488569_103810</name>
</gene>
<dbReference type="Pfam" id="PF01548">
    <property type="entry name" value="DEDD_Tnp_IS110"/>
    <property type="match status" value="1"/>
</dbReference>
<dbReference type="PANTHER" id="PTHR33055:SF15">
    <property type="entry name" value="TRANSPOSASE-RELATED"/>
    <property type="match status" value="1"/>
</dbReference>
<dbReference type="InterPro" id="IPR003346">
    <property type="entry name" value="Transposase_20"/>
</dbReference>
<accession>A0A1I3ZUK0</accession>
<evidence type="ECO:0000313" key="3">
    <source>
        <dbReference type="EMBL" id="SFK47209.1"/>
    </source>
</evidence>
<dbReference type="GO" id="GO:0003677">
    <property type="term" value="F:DNA binding"/>
    <property type="evidence" value="ECO:0007669"/>
    <property type="project" value="InterPro"/>
</dbReference>
<evidence type="ECO:0000259" key="2">
    <source>
        <dbReference type="Pfam" id="PF02371"/>
    </source>
</evidence>
<feature type="domain" description="Transposase IS110-like N-terminal" evidence="1">
    <location>
        <begin position="5"/>
        <end position="163"/>
    </location>
</feature>